<name>A0A0F9B2E2_9ZZZZ</name>
<dbReference type="Gene3D" id="3.40.50.300">
    <property type="entry name" value="P-loop containing nucleotide triphosphate hydrolases"/>
    <property type="match status" value="1"/>
</dbReference>
<reference evidence="2" key="1">
    <citation type="journal article" date="2015" name="Nature">
        <title>Complex archaea that bridge the gap between prokaryotes and eukaryotes.</title>
        <authorList>
            <person name="Spang A."/>
            <person name="Saw J.H."/>
            <person name="Jorgensen S.L."/>
            <person name="Zaremba-Niedzwiedzka K."/>
            <person name="Martijn J."/>
            <person name="Lind A.E."/>
            <person name="van Eijk R."/>
            <person name="Schleper C."/>
            <person name="Guy L."/>
            <person name="Ettema T.J."/>
        </authorList>
    </citation>
    <scope>NUCLEOTIDE SEQUENCE</scope>
</reference>
<dbReference type="PANTHER" id="PTHR13696">
    <property type="entry name" value="P-LOOP CONTAINING NUCLEOSIDE TRIPHOSPHATE HYDROLASE"/>
    <property type="match status" value="1"/>
</dbReference>
<dbReference type="InterPro" id="IPR027417">
    <property type="entry name" value="P-loop_NTPase"/>
</dbReference>
<feature type="non-terminal residue" evidence="2">
    <location>
        <position position="255"/>
    </location>
</feature>
<protein>
    <recommendedName>
        <fullName evidence="1">AAA domain-containing protein</fullName>
    </recommendedName>
</protein>
<gene>
    <name evidence="2" type="ORF">LCGC14_2502030</name>
</gene>
<dbReference type="SUPFAM" id="SSF52540">
    <property type="entry name" value="P-loop containing nucleoside triphosphate hydrolases"/>
    <property type="match status" value="1"/>
</dbReference>
<dbReference type="EMBL" id="LAZR01039925">
    <property type="protein sequence ID" value="KKL15795.1"/>
    <property type="molecule type" value="Genomic_DNA"/>
</dbReference>
<dbReference type="InterPro" id="IPR025669">
    <property type="entry name" value="AAA_dom"/>
</dbReference>
<comment type="caution">
    <text evidence="2">The sequence shown here is derived from an EMBL/GenBank/DDBJ whole genome shotgun (WGS) entry which is preliminary data.</text>
</comment>
<dbReference type="FunFam" id="3.40.50.300:FF:000285">
    <property type="entry name" value="Sporulation initiation inhibitor Soj"/>
    <property type="match status" value="1"/>
</dbReference>
<sequence length="255" mass="27836">MSKIIVLANQKGGVGKTITTFNLAAELARLGKTVLMVDLDPQSSLTHTLDIVADEQNLASVLGITERGTMEIVDIICPIRERLDLAPGDILLSRTEVGLVVRPAREYQLKRALDALMGRYDFVLVDSPPSLGLLVINALIAAQWVIVPTQLDTLALRGLGLFIETLAETQVEYNQTAKLMGVLPTMVDLRPVHARDVLQALQSRQDLCVFATTIPRTIRFSEAALKQQPLADYEPENPGSIAFANLAKEVISRAT</sequence>
<dbReference type="CDD" id="cd02042">
    <property type="entry name" value="ParAB_family"/>
    <property type="match status" value="1"/>
</dbReference>
<accession>A0A0F9B2E2</accession>
<dbReference type="PIRSF" id="PIRSF009320">
    <property type="entry name" value="Nuc_binding_HP_1000"/>
    <property type="match status" value="1"/>
</dbReference>
<dbReference type="InterPro" id="IPR050678">
    <property type="entry name" value="DNA_Partitioning_ATPase"/>
</dbReference>
<evidence type="ECO:0000313" key="2">
    <source>
        <dbReference type="EMBL" id="KKL15795.1"/>
    </source>
</evidence>
<evidence type="ECO:0000259" key="1">
    <source>
        <dbReference type="Pfam" id="PF13614"/>
    </source>
</evidence>
<dbReference type="Pfam" id="PF13614">
    <property type="entry name" value="AAA_31"/>
    <property type="match status" value="1"/>
</dbReference>
<organism evidence="2">
    <name type="scientific">marine sediment metagenome</name>
    <dbReference type="NCBI Taxonomy" id="412755"/>
    <lineage>
        <taxon>unclassified sequences</taxon>
        <taxon>metagenomes</taxon>
        <taxon>ecological metagenomes</taxon>
    </lineage>
</organism>
<dbReference type="AlphaFoldDB" id="A0A0F9B2E2"/>
<proteinExistence type="predicted"/>
<dbReference type="PANTHER" id="PTHR13696:SF99">
    <property type="entry name" value="COBYRINIC ACID AC-DIAMIDE SYNTHASE"/>
    <property type="match status" value="1"/>
</dbReference>
<feature type="domain" description="AAA" evidence="1">
    <location>
        <begin position="2"/>
        <end position="176"/>
    </location>
</feature>